<feature type="domain" description="Integrase catalytic" evidence="4">
    <location>
        <begin position="290"/>
        <end position="381"/>
    </location>
</feature>
<dbReference type="EMBL" id="KZ309361">
    <property type="protein sequence ID" value="KAG8238509.1"/>
    <property type="molecule type" value="Genomic_DNA"/>
</dbReference>
<dbReference type="InterPro" id="IPR012337">
    <property type="entry name" value="RNaseH-like_sf"/>
</dbReference>
<keyword evidence="2" id="KW-0862">Zinc</keyword>
<evidence type="ECO:0000259" key="4">
    <source>
        <dbReference type="PROSITE" id="PS50994"/>
    </source>
</evidence>
<keyword evidence="2" id="KW-0863">Zinc-finger</keyword>
<keyword evidence="1" id="KW-0645">Protease</keyword>
<dbReference type="SUPFAM" id="SSF57756">
    <property type="entry name" value="Retrovirus zinc finger-like domains"/>
    <property type="match status" value="1"/>
</dbReference>
<accession>A0A8K0KNF1</accession>
<evidence type="ECO:0000256" key="2">
    <source>
        <dbReference type="PROSITE-ProRule" id="PRU00047"/>
    </source>
</evidence>
<proteinExistence type="predicted"/>
<dbReference type="GO" id="GO:0008233">
    <property type="term" value="F:peptidase activity"/>
    <property type="evidence" value="ECO:0007669"/>
    <property type="project" value="UniProtKB-KW"/>
</dbReference>
<keyword evidence="6" id="KW-1185">Reference proteome</keyword>
<dbReference type="GO" id="GO:0003676">
    <property type="term" value="F:nucleic acid binding"/>
    <property type="evidence" value="ECO:0007669"/>
    <property type="project" value="InterPro"/>
</dbReference>
<dbReference type="InterPro" id="IPR001584">
    <property type="entry name" value="Integrase_cat-core"/>
</dbReference>
<dbReference type="AlphaFoldDB" id="A0A8K0KNF1"/>
<dbReference type="SMART" id="SM00343">
    <property type="entry name" value="ZnF_C2HC"/>
    <property type="match status" value="2"/>
</dbReference>
<organism evidence="5 6">
    <name type="scientific">Ladona fulva</name>
    <name type="common">Scarce chaser dragonfly</name>
    <name type="synonym">Libellula fulva</name>
    <dbReference type="NCBI Taxonomy" id="123851"/>
    <lineage>
        <taxon>Eukaryota</taxon>
        <taxon>Metazoa</taxon>
        <taxon>Ecdysozoa</taxon>
        <taxon>Arthropoda</taxon>
        <taxon>Hexapoda</taxon>
        <taxon>Insecta</taxon>
        <taxon>Pterygota</taxon>
        <taxon>Palaeoptera</taxon>
        <taxon>Odonata</taxon>
        <taxon>Epiprocta</taxon>
        <taxon>Anisoptera</taxon>
        <taxon>Libelluloidea</taxon>
        <taxon>Libellulidae</taxon>
        <taxon>Ladona</taxon>
    </lineage>
</organism>
<dbReference type="GO" id="GO:0015074">
    <property type="term" value="P:DNA integration"/>
    <property type="evidence" value="ECO:0007669"/>
    <property type="project" value="InterPro"/>
</dbReference>
<reference evidence="5" key="1">
    <citation type="submission" date="2013-04" db="EMBL/GenBank/DDBJ databases">
        <authorList>
            <person name="Qu J."/>
            <person name="Murali S.C."/>
            <person name="Bandaranaike D."/>
            <person name="Bellair M."/>
            <person name="Blankenburg K."/>
            <person name="Chao H."/>
            <person name="Dinh H."/>
            <person name="Doddapaneni H."/>
            <person name="Downs B."/>
            <person name="Dugan-Rocha S."/>
            <person name="Elkadiri S."/>
            <person name="Gnanaolivu R.D."/>
            <person name="Hernandez B."/>
            <person name="Javaid M."/>
            <person name="Jayaseelan J.C."/>
            <person name="Lee S."/>
            <person name="Li M."/>
            <person name="Ming W."/>
            <person name="Munidasa M."/>
            <person name="Muniz J."/>
            <person name="Nguyen L."/>
            <person name="Ongeri F."/>
            <person name="Osuji N."/>
            <person name="Pu L.-L."/>
            <person name="Puazo M."/>
            <person name="Qu C."/>
            <person name="Quiroz J."/>
            <person name="Raj R."/>
            <person name="Weissenberger G."/>
            <person name="Xin Y."/>
            <person name="Zou X."/>
            <person name="Han Y."/>
            <person name="Richards S."/>
            <person name="Worley K."/>
            <person name="Muzny D."/>
            <person name="Gibbs R."/>
        </authorList>
    </citation>
    <scope>NUCLEOTIDE SEQUENCE</scope>
    <source>
        <strain evidence="5">Sampled in the wild</strain>
    </source>
</reference>
<evidence type="ECO:0000259" key="3">
    <source>
        <dbReference type="PROSITE" id="PS50158"/>
    </source>
</evidence>
<dbReference type="InterPro" id="IPR054722">
    <property type="entry name" value="PolX-like_BBD"/>
</dbReference>
<name>A0A8K0KNF1_LADFU</name>
<dbReference type="InterPro" id="IPR036875">
    <property type="entry name" value="Znf_CCHC_sf"/>
</dbReference>
<comment type="caution">
    <text evidence="5">The sequence shown here is derived from an EMBL/GenBank/DDBJ whole genome shotgun (WGS) entry which is preliminary data.</text>
</comment>
<dbReference type="InterPro" id="IPR001878">
    <property type="entry name" value="Znf_CCHC"/>
</dbReference>
<sequence>MDINMTCLHFCDFSAKLDTLETSICKNIASSTTNWLLLTTIQLPPAGVAAMKNCFKCHQPGHISSYCSTVDCKRCGKYGHWAKDCRSERMGVQNGGKGVSVRYQVSKGESISCVSVCSLLLASDFYQWFLDLAATKHMTPQRGLFESFVPLQGRVNFGKGSSAVEGKGTLLVRLSDKNEGCMLRMKNVLFVPDLKFNLVSVGKLTENDVTMSFMTDRAEGVKNDMLVFTAYQRSGLFVLESADVMLTDKNDDGMAMMTELETEDDDVMEAIALKSVSNGTWHRRLGHVHGQAIDKIPGFENKRVSSGIIHRCTVPHSPHQNGIAERYNRTIEEMMRYLLLESGMPDTFWGEAASTACQIRNLCPSSSIQDSIPAALWWNRDVTDEINRLRVFGYRAWLAQNKGKLKPRATEHVFLKQNVKGYRLYNLNSIFSHL</sequence>
<dbReference type="GO" id="GO:0006508">
    <property type="term" value="P:proteolysis"/>
    <property type="evidence" value="ECO:0007669"/>
    <property type="project" value="UniProtKB-KW"/>
</dbReference>
<dbReference type="PANTHER" id="PTHR42648">
    <property type="entry name" value="TRANSPOSASE, PUTATIVE-RELATED"/>
    <property type="match status" value="1"/>
</dbReference>
<dbReference type="Gene3D" id="4.10.60.10">
    <property type="entry name" value="Zinc finger, CCHC-type"/>
    <property type="match status" value="1"/>
</dbReference>
<dbReference type="InterPro" id="IPR039537">
    <property type="entry name" value="Retrotran_Ty1/copia-like"/>
</dbReference>
<dbReference type="GO" id="GO:0008270">
    <property type="term" value="F:zinc ion binding"/>
    <property type="evidence" value="ECO:0007669"/>
    <property type="project" value="UniProtKB-KW"/>
</dbReference>
<evidence type="ECO:0000313" key="5">
    <source>
        <dbReference type="EMBL" id="KAG8238509.1"/>
    </source>
</evidence>
<dbReference type="PROSITE" id="PS50994">
    <property type="entry name" value="INTEGRASE"/>
    <property type="match status" value="1"/>
</dbReference>
<feature type="domain" description="CCHC-type" evidence="3">
    <location>
        <begin position="54"/>
        <end position="67"/>
    </location>
</feature>
<dbReference type="InterPro" id="IPR036397">
    <property type="entry name" value="RNaseH_sf"/>
</dbReference>
<dbReference type="PANTHER" id="PTHR42648:SF28">
    <property type="entry name" value="TRANSPOSON-ENCODED PROTEIN WITH RIBONUCLEASE H-LIKE AND RETROVIRUS ZINC FINGER-LIKE DOMAINS"/>
    <property type="match status" value="1"/>
</dbReference>
<dbReference type="Pfam" id="PF22936">
    <property type="entry name" value="Pol_BBD"/>
    <property type="match status" value="1"/>
</dbReference>
<dbReference type="PROSITE" id="PS50158">
    <property type="entry name" value="ZF_CCHC"/>
    <property type="match status" value="2"/>
</dbReference>
<dbReference type="Gene3D" id="3.30.420.10">
    <property type="entry name" value="Ribonuclease H-like superfamily/Ribonuclease H"/>
    <property type="match status" value="1"/>
</dbReference>
<reference evidence="5" key="2">
    <citation type="submission" date="2017-10" db="EMBL/GenBank/DDBJ databases">
        <title>Ladona fulva Genome sequencing and assembly.</title>
        <authorList>
            <person name="Murali S."/>
            <person name="Richards S."/>
            <person name="Bandaranaike D."/>
            <person name="Bellair M."/>
            <person name="Blankenburg K."/>
            <person name="Chao H."/>
            <person name="Dinh H."/>
            <person name="Doddapaneni H."/>
            <person name="Dugan-Rocha S."/>
            <person name="Elkadiri S."/>
            <person name="Gnanaolivu R."/>
            <person name="Hernandez B."/>
            <person name="Skinner E."/>
            <person name="Javaid M."/>
            <person name="Lee S."/>
            <person name="Li M."/>
            <person name="Ming W."/>
            <person name="Munidasa M."/>
            <person name="Muniz J."/>
            <person name="Nguyen L."/>
            <person name="Hughes D."/>
            <person name="Osuji N."/>
            <person name="Pu L.-L."/>
            <person name="Puazo M."/>
            <person name="Qu C."/>
            <person name="Quiroz J."/>
            <person name="Raj R."/>
            <person name="Weissenberger G."/>
            <person name="Xin Y."/>
            <person name="Zou X."/>
            <person name="Han Y."/>
            <person name="Worley K."/>
            <person name="Muzny D."/>
            <person name="Gibbs R."/>
        </authorList>
    </citation>
    <scope>NUCLEOTIDE SEQUENCE</scope>
    <source>
        <strain evidence="5">Sampled in the wild</strain>
    </source>
</reference>
<protein>
    <submittedName>
        <fullName evidence="5">Uncharacterized protein</fullName>
    </submittedName>
</protein>
<evidence type="ECO:0000313" key="6">
    <source>
        <dbReference type="Proteomes" id="UP000792457"/>
    </source>
</evidence>
<evidence type="ECO:0000256" key="1">
    <source>
        <dbReference type="ARBA" id="ARBA00022670"/>
    </source>
</evidence>
<dbReference type="Pfam" id="PF00098">
    <property type="entry name" value="zf-CCHC"/>
    <property type="match status" value="1"/>
</dbReference>
<feature type="domain" description="CCHC-type" evidence="3">
    <location>
        <begin position="72"/>
        <end position="87"/>
    </location>
</feature>
<keyword evidence="2" id="KW-0479">Metal-binding</keyword>
<dbReference type="OrthoDB" id="413361at2759"/>
<dbReference type="Proteomes" id="UP000792457">
    <property type="component" value="Unassembled WGS sequence"/>
</dbReference>
<gene>
    <name evidence="5" type="ORF">J437_LFUL017808</name>
</gene>
<dbReference type="SUPFAM" id="SSF53098">
    <property type="entry name" value="Ribonuclease H-like"/>
    <property type="match status" value="1"/>
</dbReference>
<keyword evidence="1" id="KW-0378">Hydrolase</keyword>